<dbReference type="EMBL" id="CACRZD030000017">
    <property type="protein sequence ID" value="CAA6672962.1"/>
    <property type="molecule type" value="Genomic_DNA"/>
</dbReference>
<keyword evidence="3" id="KW-1185">Reference proteome</keyword>
<accession>A0A7I8JU34</accession>
<evidence type="ECO:0000313" key="2">
    <source>
        <dbReference type="EMBL" id="CAA2633903.1"/>
    </source>
</evidence>
<protein>
    <submittedName>
        <fullName evidence="2">Uncharacterized protein</fullName>
    </submittedName>
</protein>
<gene>
    <name evidence="2" type="ORF">SI7747_17019378</name>
</gene>
<organism evidence="2">
    <name type="scientific">Spirodela intermedia</name>
    <name type="common">Intermediate duckweed</name>
    <dbReference type="NCBI Taxonomy" id="51605"/>
    <lineage>
        <taxon>Eukaryota</taxon>
        <taxon>Viridiplantae</taxon>
        <taxon>Streptophyta</taxon>
        <taxon>Embryophyta</taxon>
        <taxon>Tracheophyta</taxon>
        <taxon>Spermatophyta</taxon>
        <taxon>Magnoliopsida</taxon>
        <taxon>Liliopsida</taxon>
        <taxon>Araceae</taxon>
        <taxon>Lemnoideae</taxon>
        <taxon>Spirodela</taxon>
    </lineage>
</organism>
<feature type="compositionally biased region" description="Polar residues" evidence="1">
    <location>
        <begin position="15"/>
        <end position="25"/>
    </location>
</feature>
<feature type="region of interest" description="Disordered" evidence="1">
    <location>
        <begin position="1"/>
        <end position="80"/>
    </location>
</feature>
<evidence type="ECO:0000256" key="1">
    <source>
        <dbReference type="SAM" id="MobiDB-lite"/>
    </source>
</evidence>
<proteinExistence type="predicted"/>
<dbReference type="AlphaFoldDB" id="A0A7I8JU34"/>
<name>A0A7I8JU34_SPIIN</name>
<dbReference type="Proteomes" id="UP001189122">
    <property type="component" value="Unassembled WGS sequence"/>
</dbReference>
<dbReference type="EMBL" id="LR743604">
    <property type="protein sequence ID" value="CAA2633903.1"/>
    <property type="molecule type" value="Genomic_DNA"/>
</dbReference>
<reference evidence="2 3" key="1">
    <citation type="submission" date="2019-12" db="EMBL/GenBank/DDBJ databases">
        <authorList>
            <person name="Scholz U."/>
            <person name="Mascher M."/>
            <person name="Fiebig A."/>
        </authorList>
    </citation>
    <scope>NUCLEOTIDE SEQUENCE</scope>
</reference>
<feature type="compositionally biased region" description="Low complexity" evidence="1">
    <location>
        <begin position="27"/>
        <end position="56"/>
    </location>
</feature>
<evidence type="ECO:0000313" key="3">
    <source>
        <dbReference type="Proteomes" id="UP001189122"/>
    </source>
</evidence>
<sequence>MAGRGPAPREATPAPRSTPQSTLRPCSSPTPVAASVPSALPPESTAPSALPPTATARGPSRRPAPAGSERRQWRRWRAGI</sequence>